<reference evidence="1 2" key="1">
    <citation type="journal article" date="2016" name="Sci. Rep.">
        <title>The Dendrobium catenatum Lindl. genome sequence provides insights into polysaccharide synthase, floral development and adaptive evolution.</title>
        <authorList>
            <person name="Zhang G.Q."/>
            <person name="Xu Q."/>
            <person name="Bian C."/>
            <person name="Tsai W.C."/>
            <person name="Yeh C.M."/>
            <person name="Liu K.W."/>
            <person name="Yoshida K."/>
            <person name="Zhang L.S."/>
            <person name="Chang S.B."/>
            <person name="Chen F."/>
            <person name="Shi Y."/>
            <person name="Su Y.Y."/>
            <person name="Zhang Y.Q."/>
            <person name="Chen L.J."/>
            <person name="Yin Y."/>
            <person name="Lin M."/>
            <person name="Huang H."/>
            <person name="Deng H."/>
            <person name="Wang Z.W."/>
            <person name="Zhu S.L."/>
            <person name="Zhao X."/>
            <person name="Deng C."/>
            <person name="Niu S.C."/>
            <person name="Huang J."/>
            <person name="Wang M."/>
            <person name="Liu G.H."/>
            <person name="Yang H.J."/>
            <person name="Xiao X.J."/>
            <person name="Hsiao Y.Y."/>
            <person name="Wu W.L."/>
            <person name="Chen Y.Y."/>
            <person name="Mitsuda N."/>
            <person name="Ohme-Takagi M."/>
            <person name="Luo Y.B."/>
            <person name="Van de Peer Y."/>
            <person name="Liu Z.J."/>
        </authorList>
    </citation>
    <scope>NUCLEOTIDE SEQUENCE [LARGE SCALE GENOMIC DNA]</scope>
    <source>
        <tissue evidence="1">The whole plant</tissue>
    </source>
</reference>
<keyword evidence="2" id="KW-1185">Reference proteome</keyword>
<evidence type="ECO:0000313" key="2">
    <source>
        <dbReference type="Proteomes" id="UP000233837"/>
    </source>
</evidence>
<reference evidence="1 2" key="2">
    <citation type="journal article" date="2017" name="Nature">
        <title>The Apostasia genome and the evolution of orchids.</title>
        <authorList>
            <person name="Zhang G.Q."/>
            <person name="Liu K.W."/>
            <person name="Li Z."/>
            <person name="Lohaus R."/>
            <person name="Hsiao Y.Y."/>
            <person name="Niu S.C."/>
            <person name="Wang J.Y."/>
            <person name="Lin Y.C."/>
            <person name="Xu Q."/>
            <person name="Chen L.J."/>
            <person name="Yoshida K."/>
            <person name="Fujiwara S."/>
            <person name="Wang Z.W."/>
            <person name="Zhang Y.Q."/>
            <person name="Mitsuda N."/>
            <person name="Wang M."/>
            <person name="Liu G.H."/>
            <person name="Pecoraro L."/>
            <person name="Huang H.X."/>
            <person name="Xiao X.J."/>
            <person name="Lin M."/>
            <person name="Wu X.Y."/>
            <person name="Wu W.L."/>
            <person name="Chen Y.Y."/>
            <person name="Chang S.B."/>
            <person name="Sakamoto S."/>
            <person name="Ohme-Takagi M."/>
            <person name="Yagi M."/>
            <person name="Zeng S.J."/>
            <person name="Shen C.Y."/>
            <person name="Yeh C.M."/>
            <person name="Luo Y.B."/>
            <person name="Tsai W.C."/>
            <person name="Van de Peer Y."/>
            <person name="Liu Z.J."/>
        </authorList>
    </citation>
    <scope>NUCLEOTIDE SEQUENCE [LARGE SCALE GENOMIC DNA]</scope>
    <source>
        <tissue evidence="1">The whole plant</tissue>
    </source>
</reference>
<accession>A0A2I0V6V7</accession>
<dbReference type="Proteomes" id="UP000233837">
    <property type="component" value="Unassembled WGS sequence"/>
</dbReference>
<evidence type="ECO:0000313" key="1">
    <source>
        <dbReference type="EMBL" id="PKU59147.1"/>
    </source>
</evidence>
<gene>
    <name evidence="1" type="ORF">MA16_Dca028295</name>
</gene>
<sequence>MALCSCFGSSKAQREADRLESEDARAKAAEAARISFSFLANPGILEYPYLIPDFSIDGTLGFYIGMPCAIIYSFLGDFDFQLMRALANCRQEKFEKSAAGRAVRAQIAAAKQSNSPSKGEPVLKVIVCLRVTWV</sequence>
<dbReference type="AlphaFoldDB" id="A0A2I0V6V7"/>
<name>A0A2I0V6V7_9ASPA</name>
<dbReference type="PANTHER" id="PTHR36813">
    <property type="entry name" value="TRANSMEMBRANE PROTEIN"/>
    <property type="match status" value="1"/>
</dbReference>
<protein>
    <submittedName>
        <fullName evidence="1">Uncharacterized protein</fullName>
    </submittedName>
</protein>
<dbReference type="EMBL" id="KZ505583">
    <property type="protein sequence ID" value="PKU59147.1"/>
    <property type="molecule type" value="Genomic_DNA"/>
</dbReference>
<dbReference type="PANTHER" id="PTHR36813:SF1">
    <property type="entry name" value="TRANSMEMBRANE PROTEIN"/>
    <property type="match status" value="1"/>
</dbReference>
<organism evidence="1 2">
    <name type="scientific">Dendrobium catenatum</name>
    <dbReference type="NCBI Taxonomy" id="906689"/>
    <lineage>
        <taxon>Eukaryota</taxon>
        <taxon>Viridiplantae</taxon>
        <taxon>Streptophyta</taxon>
        <taxon>Embryophyta</taxon>
        <taxon>Tracheophyta</taxon>
        <taxon>Spermatophyta</taxon>
        <taxon>Magnoliopsida</taxon>
        <taxon>Liliopsida</taxon>
        <taxon>Asparagales</taxon>
        <taxon>Orchidaceae</taxon>
        <taxon>Epidendroideae</taxon>
        <taxon>Malaxideae</taxon>
        <taxon>Dendrobiinae</taxon>
        <taxon>Dendrobium</taxon>
    </lineage>
</organism>
<proteinExistence type="predicted"/>